<protein>
    <submittedName>
        <fullName evidence="1">Uncharacterized protein</fullName>
    </submittedName>
</protein>
<proteinExistence type="predicted"/>
<dbReference type="Proteomes" id="UP001153332">
    <property type="component" value="Unassembled WGS sequence"/>
</dbReference>
<name>A0ACC2JTV4_9PEZI</name>
<organism evidence="1 2">
    <name type="scientific">Lasiodiplodia mahajangana</name>
    <dbReference type="NCBI Taxonomy" id="1108764"/>
    <lineage>
        <taxon>Eukaryota</taxon>
        <taxon>Fungi</taxon>
        <taxon>Dikarya</taxon>
        <taxon>Ascomycota</taxon>
        <taxon>Pezizomycotina</taxon>
        <taxon>Dothideomycetes</taxon>
        <taxon>Dothideomycetes incertae sedis</taxon>
        <taxon>Botryosphaeriales</taxon>
        <taxon>Botryosphaeriaceae</taxon>
        <taxon>Lasiodiplodia</taxon>
    </lineage>
</organism>
<sequence length="1291" mass="144560">MESSRIFVRGLPPTINETELRKHFSTKGHVSDIKCFPQRRIGYVGFKTPEEAAEAVKYFNRSFIRMSKINVELAKPIADASLSKNESSNKQQTRGSRLKSAQQPLPSEEQPDTNAKKRKRDALNESDPKLREFLNVMQASKISTNKLHGHEDDVVIEPPTKKIASADEEESGDEYQSMPAKPRNRAATPPPNVIPHSPKKPRAVQTTYSPAEELPSASEPVEETVSQTVNDTHNVDTSVGDDDDWLRNRTNRLLDLADEDDLVPSRPQPTVPNPPDEQGLETVSSDDVNMAENNAVTITDESPQSLQYEADSQDTATLDAIRRTSRIFCRNLPYDATAEDLRAYFEKFGAVEEVHVPADASNKNRGMAFVLFHDPEAAVKAFQSDRTTFQGRILHILPAKAKTDDLDEFALAKLPLKQQNLIKKRKKAAASTWSWNSLYMSQDAVNTSVADRLGISKSELLDPTSSDAAIKQALAESEIIQDTKAYFLANGVNLDSFKLKPRSDDVVLVKNLDANTKSEEIRNLFEEHGKVLRVLIPPTGVIAIVQFASPSDGKRAFGKLAYRRFGSSQLFLEKAPRDIFFDTASPPGGQEANTKLTAVEKVSVSDLLEEAPKLSSTDATLFVKNLNFDTNTSALADAFQHLEGFKSALVKTKKDMKRPGQTLSMGFGFVSFENSDFAEAAAKVMDGHILMGHKLQIRASHRGLDAAEERKKKEDIANKATCTLIVKNLPFQASKREIKALFSAYCQIKAVRMPKKFNHSGRGFAFVDFASSKDAASALQALEGTHLLGRRLILQYAEADAVDAEEEIAKMQKKVGGQVNKVALQELTGQGRKKFNVGGDRDEGDTTFAMQLPRPVLPSQRYSPASDYAYEGHHEGVPTSRLPLSESTGNVQPHSLAGASALCYNQLSVSPPIHSIPTPPILPTQTLTSSYGTSLRGDRSFHRHVSLQDLPMGNSRGRKNPIYHHKNFADYRNKVMQKELDKEQPVWPDWLEDAFLDALLLIPQLGRKKFSSKTILYGRNMLITEYLWIYHWTLHPPKKGERIPCGKQREKTKTNPGHPMFRSRKQVSSHIQVLKGFFPTLSTFHFIFPRQKDGLDDDKKLVKEEEDTESFKNNRVLISIADGRLPDERPNYEYFSRLLNAENDVFIRPKQCWIFVSSSKIALKEKLITMEDGTTKKQVVGSNPDGLCLTESDYPHLKLNESKDYKDLPRQGNRPTVLLHEYTRTLAQKESSSVKEISSRWDVRFPELREKLTNALNDAQPSDEQTSRCVVGPCDTFHFETLAIKDMCHQA</sequence>
<keyword evidence="2" id="KW-1185">Reference proteome</keyword>
<evidence type="ECO:0000313" key="2">
    <source>
        <dbReference type="Proteomes" id="UP001153332"/>
    </source>
</evidence>
<dbReference type="EMBL" id="JAPUUL010000443">
    <property type="protein sequence ID" value="KAJ8130693.1"/>
    <property type="molecule type" value="Genomic_DNA"/>
</dbReference>
<reference evidence="1" key="1">
    <citation type="submission" date="2022-12" db="EMBL/GenBank/DDBJ databases">
        <title>Genome Sequence of Lasiodiplodia mahajangana.</title>
        <authorList>
            <person name="Buettner E."/>
        </authorList>
    </citation>
    <scope>NUCLEOTIDE SEQUENCE</scope>
    <source>
        <strain evidence="1">VT137</strain>
    </source>
</reference>
<gene>
    <name evidence="1" type="ORF">O1611_g2934</name>
</gene>
<accession>A0ACC2JTV4</accession>
<comment type="caution">
    <text evidence="1">The sequence shown here is derived from an EMBL/GenBank/DDBJ whole genome shotgun (WGS) entry which is preliminary data.</text>
</comment>
<evidence type="ECO:0000313" key="1">
    <source>
        <dbReference type="EMBL" id="KAJ8130693.1"/>
    </source>
</evidence>